<name>A0A501WUA7_9RHOB</name>
<keyword evidence="1" id="KW-0472">Membrane</keyword>
<evidence type="ECO:0000313" key="3">
    <source>
        <dbReference type="EMBL" id="TPE50957.1"/>
    </source>
</evidence>
<gene>
    <name evidence="3" type="ORF">FJM51_09920</name>
</gene>
<dbReference type="RefSeq" id="WP_140453988.1">
    <property type="nucleotide sequence ID" value="NZ_VFRP01000008.1"/>
</dbReference>
<dbReference type="InterPro" id="IPR009936">
    <property type="entry name" value="DUF1468"/>
</dbReference>
<comment type="caution">
    <text evidence="3">The sequence shown here is derived from an EMBL/GenBank/DDBJ whole genome shotgun (WGS) entry which is preliminary data.</text>
</comment>
<keyword evidence="1" id="KW-0812">Transmembrane</keyword>
<dbReference type="Pfam" id="PF07331">
    <property type="entry name" value="TctB"/>
    <property type="match status" value="1"/>
</dbReference>
<feature type="transmembrane region" description="Helical" evidence="1">
    <location>
        <begin position="44"/>
        <end position="65"/>
    </location>
</feature>
<reference evidence="3 4" key="1">
    <citation type="submission" date="2019-06" db="EMBL/GenBank/DDBJ databases">
        <title>A novel bacterium of genus Amaricoccus, isolated from marine sediment.</title>
        <authorList>
            <person name="Huang H."/>
            <person name="Mo K."/>
            <person name="Hu Y."/>
        </authorList>
    </citation>
    <scope>NUCLEOTIDE SEQUENCE [LARGE SCALE GENOMIC DNA]</scope>
    <source>
        <strain evidence="3 4">HB172011</strain>
    </source>
</reference>
<keyword evidence="4" id="KW-1185">Reference proteome</keyword>
<feature type="transmembrane region" description="Helical" evidence="1">
    <location>
        <begin position="124"/>
        <end position="143"/>
    </location>
</feature>
<evidence type="ECO:0000256" key="1">
    <source>
        <dbReference type="SAM" id="Phobius"/>
    </source>
</evidence>
<feature type="transmembrane region" description="Helical" evidence="1">
    <location>
        <begin position="15"/>
        <end position="32"/>
    </location>
</feature>
<accession>A0A501WUA7</accession>
<organism evidence="3 4">
    <name type="scientific">Amaricoccus solimangrovi</name>
    <dbReference type="NCBI Taxonomy" id="2589815"/>
    <lineage>
        <taxon>Bacteria</taxon>
        <taxon>Pseudomonadati</taxon>
        <taxon>Pseudomonadota</taxon>
        <taxon>Alphaproteobacteria</taxon>
        <taxon>Rhodobacterales</taxon>
        <taxon>Paracoccaceae</taxon>
        <taxon>Amaricoccus</taxon>
    </lineage>
</organism>
<feature type="domain" description="DUF1468" evidence="2">
    <location>
        <begin position="15"/>
        <end position="148"/>
    </location>
</feature>
<proteinExistence type="predicted"/>
<dbReference type="AlphaFoldDB" id="A0A501WUA7"/>
<evidence type="ECO:0000259" key="2">
    <source>
        <dbReference type="Pfam" id="PF07331"/>
    </source>
</evidence>
<dbReference type="OrthoDB" id="8907787at2"/>
<dbReference type="Proteomes" id="UP000319255">
    <property type="component" value="Unassembled WGS sequence"/>
</dbReference>
<evidence type="ECO:0000313" key="4">
    <source>
        <dbReference type="Proteomes" id="UP000319255"/>
    </source>
</evidence>
<dbReference type="EMBL" id="VFRP01000008">
    <property type="protein sequence ID" value="TPE50957.1"/>
    <property type="molecule type" value="Genomic_DNA"/>
</dbReference>
<feature type="transmembrane region" description="Helical" evidence="1">
    <location>
        <begin position="77"/>
        <end position="95"/>
    </location>
</feature>
<keyword evidence="1" id="KW-1133">Transmembrane helix</keyword>
<protein>
    <submittedName>
        <fullName evidence="3">Tripartite tricarboxylate transporter TctB family protein</fullName>
    </submittedName>
</protein>
<sequence>MDYHEHHVKHRGEDAFGLVVLVVSVLLLWKSYTIAGFSALSSPGAFPMAASAVMVFSASLVVIGNARRRGRLSGEEILPRTVVLFTALVIAYAAALVPLGFLPASFLFLILAMKLLYRASWLRSLIIALASLALVYIVFRLVFQVVLPQGIVPEDEILAMFRHHPAPEAP</sequence>